<dbReference type="EMBL" id="AHIV02002367">
    <property type="protein sequence ID" value="RQX66531.1"/>
    <property type="molecule type" value="Genomic_DNA"/>
</dbReference>
<evidence type="ECO:0000313" key="2">
    <source>
        <dbReference type="EMBL" id="RQX66531.1"/>
    </source>
</evidence>
<gene>
    <name evidence="2" type="ORF">TGCAST_390370</name>
</gene>
<keyword evidence="1 2" id="KW-0812">Transmembrane</keyword>
<feature type="transmembrane region" description="Helical" evidence="1">
    <location>
        <begin position="12"/>
        <end position="33"/>
    </location>
</feature>
<keyword evidence="1" id="KW-0472">Membrane</keyword>
<feature type="non-terminal residue" evidence="2">
    <location>
        <position position="100"/>
    </location>
</feature>
<accession>A0A3R7YIG0</accession>
<reference evidence="2 3" key="1">
    <citation type="submission" date="2017-10" db="EMBL/GenBank/DDBJ databases">
        <authorList>
            <person name="Sibley D."/>
            <person name="Venepally P."/>
            <person name="Karamycheva S."/>
            <person name="Hadjithomas M."/>
            <person name="Khan A."/>
            <person name="Brunk B."/>
            <person name="Roos D."/>
            <person name="Caler E."/>
            <person name="Lorenzi H."/>
        </authorList>
    </citation>
    <scope>NUCLEOTIDE SEQUENCE [LARGE SCALE GENOMIC DNA]</scope>
    <source>
        <strain evidence="2 3">CAST</strain>
    </source>
</reference>
<proteinExistence type="predicted"/>
<dbReference type="VEuPathDB" id="ToxoDB:TGCAST_390370"/>
<feature type="non-terminal residue" evidence="2">
    <location>
        <position position="1"/>
    </location>
</feature>
<organism evidence="2 3">
    <name type="scientific">Toxoplasma gondii CAST</name>
    <dbReference type="NCBI Taxonomy" id="943122"/>
    <lineage>
        <taxon>Eukaryota</taxon>
        <taxon>Sar</taxon>
        <taxon>Alveolata</taxon>
        <taxon>Apicomplexa</taxon>
        <taxon>Conoidasida</taxon>
        <taxon>Coccidia</taxon>
        <taxon>Eucoccidiorida</taxon>
        <taxon>Eimeriorina</taxon>
        <taxon>Sarcocystidae</taxon>
        <taxon>Toxoplasma</taxon>
    </lineage>
</organism>
<comment type="caution">
    <text evidence="2">The sequence shown here is derived from an EMBL/GenBank/DDBJ whole genome shotgun (WGS) entry which is preliminary data.</text>
</comment>
<protein>
    <submittedName>
        <fullName evidence="2">Putative transmembrane protein</fullName>
    </submittedName>
</protein>
<name>A0A3R7YIG0_TOXGO</name>
<evidence type="ECO:0000256" key="1">
    <source>
        <dbReference type="SAM" id="Phobius"/>
    </source>
</evidence>
<dbReference type="Proteomes" id="UP000284452">
    <property type="component" value="Unassembled WGS sequence"/>
</dbReference>
<dbReference type="AlphaFoldDB" id="A0A3R7YIG0"/>
<evidence type="ECO:0000313" key="3">
    <source>
        <dbReference type="Proteomes" id="UP000284452"/>
    </source>
</evidence>
<sequence>WTDWSGTTFTFVLLGLFFPVFNLLFSLAIGAILRRLHVAKMKQEITQAVEEDVYLNPAFHGGVALACESQENNESEREKRRKTGLKLTWISSDQTHQCVL</sequence>
<keyword evidence="1" id="KW-1133">Transmembrane helix</keyword>